<dbReference type="EMBL" id="CP002903">
    <property type="protein sequence ID" value="AEJ62158.1"/>
    <property type="molecule type" value="Genomic_DNA"/>
</dbReference>
<dbReference type="Pfam" id="PF00795">
    <property type="entry name" value="CN_hydrolase"/>
    <property type="match status" value="1"/>
</dbReference>
<keyword evidence="4 9" id="KW-0808">Transferase</keyword>
<dbReference type="HAMAP" id="MF_01148">
    <property type="entry name" value="Lnt"/>
    <property type="match status" value="1"/>
</dbReference>
<feature type="transmembrane region" description="Helical" evidence="9">
    <location>
        <begin position="165"/>
        <end position="188"/>
    </location>
</feature>
<dbReference type="NCBIfam" id="TIGR00546">
    <property type="entry name" value="lnt"/>
    <property type="match status" value="1"/>
</dbReference>
<dbReference type="PANTHER" id="PTHR38686">
    <property type="entry name" value="APOLIPOPROTEIN N-ACYLTRANSFERASE"/>
    <property type="match status" value="1"/>
</dbReference>
<dbReference type="GO" id="GO:0042158">
    <property type="term" value="P:lipoprotein biosynthetic process"/>
    <property type="evidence" value="ECO:0007669"/>
    <property type="project" value="UniProtKB-UniRule"/>
</dbReference>
<evidence type="ECO:0000313" key="11">
    <source>
        <dbReference type="EMBL" id="AEJ62158.1"/>
    </source>
</evidence>
<evidence type="ECO:0000313" key="12">
    <source>
        <dbReference type="Proteomes" id="UP000007254"/>
    </source>
</evidence>
<evidence type="ECO:0000256" key="1">
    <source>
        <dbReference type="ARBA" id="ARBA00004651"/>
    </source>
</evidence>
<dbReference type="InterPro" id="IPR045378">
    <property type="entry name" value="LNT_N"/>
</dbReference>
<dbReference type="GO" id="GO:0005886">
    <property type="term" value="C:plasma membrane"/>
    <property type="evidence" value="ECO:0007669"/>
    <property type="project" value="UniProtKB-SubCell"/>
</dbReference>
<dbReference type="Proteomes" id="UP000007254">
    <property type="component" value="Chromosome"/>
</dbReference>
<dbReference type="InterPro" id="IPR004563">
    <property type="entry name" value="Apolipo_AcylTrfase"/>
</dbReference>
<proteinExistence type="inferred from homology"/>
<dbReference type="KEGG" id="stq:Spith_1900"/>
<evidence type="ECO:0000256" key="4">
    <source>
        <dbReference type="ARBA" id="ARBA00022679"/>
    </source>
</evidence>
<gene>
    <name evidence="9" type="primary">lnt</name>
    <name evidence="11" type="ordered locus">Spith_1900</name>
</gene>
<feature type="transmembrane region" description="Helical" evidence="9">
    <location>
        <begin position="89"/>
        <end position="109"/>
    </location>
</feature>
<keyword evidence="6 9" id="KW-1133">Transmembrane helix</keyword>
<comment type="function">
    <text evidence="9">Catalyzes the phospholipid dependent N-acylation of the N-terminal cysteine of apolipoprotein, the last step in lipoprotein maturation.</text>
</comment>
<reference evidence="11 12" key="1">
    <citation type="submission" date="2011-06" db="EMBL/GenBank/DDBJ databases">
        <title>The complete genome of Spirochaeta thermophila DSM 6578.</title>
        <authorList>
            <consortium name="US DOE Joint Genome Institute (JGI-PGF)"/>
            <person name="Lucas S."/>
            <person name="Lapidus A."/>
            <person name="Bruce D."/>
            <person name="Goodwin L."/>
            <person name="Pitluck S."/>
            <person name="Peters L."/>
            <person name="Kyrpides N."/>
            <person name="Mavromatis K."/>
            <person name="Ivanova N."/>
            <person name="Mikailova N."/>
            <person name="Pagani I."/>
            <person name="Chertkov O."/>
            <person name="Detter J.C."/>
            <person name="Tapia R."/>
            <person name="Han C."/>
            <person name="Land M."/>
            <person name="Hauser L."/>
            <person name="Markowitz V."/>
            <person name="Cheng J.-F."/>
            <person name="Hugenholtz P."/>
            <person name="Woyke T."/>
            <person name="Wu D."/>
            <person name="Spring S."/>
            <person name="Merkhoffer B."/>
            <person name="Schneider S."/>
            <person name="Klenk H.-P."/>
            <person name="Eisen J.A."/>
        </authorList>
    </citation>
    <scope>NUCLEOTIDE SEQUENCE [LARGE SCALE GENOMIC DNA]</scope>
    <source>
        <strain evidence="12">ATCC 700085 / DSM 6578 / Z-1203</strain>
    </source>
</reference>
<organism evidence="11 12">
    <name type="scientific">Winmispira thermophila (strain ATCC 700085 / DSM 6578 / Z-1203)</name>
    <name type="common">Spirochaeta thermophila</name>
    <dbReference type="NCBI Taxonomy" id="869211"/>
    <lineage>
        <taxon>Bacteria</taxon>
        <taxon>Pseudomonadati</taxon>
        <taxon>Spirochaetota</taxon>
        <taxon>Spirochaetia</taxon>
        <taxon>Winmispirales</taxon>
        <taxon>Winmispiraceae</taxon>
        <taxon>Winmispira</taxon>
    </lineage>
</organism>
<evidence type="ECO:0000256" key="5">
    <source>
        <dbReference type="ARBA" id="ARBA00022692"/>
    </source>
</evidence>
<feature type="domain" description="CN hydrolase" evidence="10">
    <location>
        <begin position="229"/>
        <end position="494"/>
    </location>
</feature>
<evidence type="ECO:0000256" key="6">
    <source>
        <dbReference type="ARBA" id="ARBA00022989"/>
    </source>
</evidence>
<comment type="similarity">
    <text evidence="2 9">Belongs to the CN hydrolase family. Apolipoprotein N-acyltransferase subfamily.</text>
</comment>
<dbReference type="UniPathway" id="UPA00666"/>
<dbReference type="HOGENOM" id="CLU_019563_1_1_12"/>
<dbReference type="AlphaFoldDB" id="G0GD83"/>
<dbReference type="Gene3D" id="3.60.110.10">
    <property type="entry name" value="Carbon-nitrogen hydrolase"/>
    <property type="match status" value="1"/>
</dbReference>
<keyword evidence="3 9" id="KW-1003">Cell membrane</keyword>
<evidence type="ECO:0000256" key="2">
    <source>
        <dbReference type="ARBA" id="ARBA00010065"/>
    </source>
</evidence>
<dbReference type="InterPro" id="IPR003010">
    <property type="entry name" value="C-N_Hydrolase"/>
</dbReference>
<dbReference type="EC" id="2.3.1.269" evidence="9"/>
<keyword evidence="8 9" id="KW-0012">Acyltransferase</keyword>
<evidence type="ECO:0000256" key="9">
    <source>
        <dbReference type="HAMAP-Rule" id="MF_01148"/>
    </source>
</evidence>
<evidence type="ECO:0000256" key="3">
    <source>
        <dbReference type="ARBA" id="ARBA00022475"/>
    </source>
</evidence>
<keyword evidence="12" id="KW-1185">Reference proteome</keyword>
<comment type="subcellular location">
    <subcellularLocation>
        <location evidence="9">Cell inner membrane</location>
        <topology evidence="9">Multi-pass membrane protein</topology>
    </subcellularLocation>
    <subcellularLocation>
        <location evidence="1">Cell membrane</location>
        <topology evidence="1">Multi-pass membrane protein</topology>
    </subcellularLocation>
</comment>
<evidence type="ECO:0000259" key="10">
    <source>
        <dbReference type="PROSITE" id="PS50263"/>
    </source>
</evidence>
<feature type="transmembrane region" description="Helical" evidence="9">
    <location>
        <begin position="200"/>
        <end position="218"/>
    </location>
</feature>
<dbReference type="STRING" id="869211.Spith_1900"/>
<feature type="transmembrane region" description="Helical" evidence="9">
    <location>
        <begin position="66"/>
        <end position="83"/>
    </location>
</feature>
<evidence type="ECO:0000256" key="8">
    <source>
        <dbReference type="ARBA" id="ARBA00023315"/>
    </source>
</evidence>
<protein>
    <recommendedName>
        <fullName evidence="9">Apolipoprotein N-acyltransferase</fullName>
        <shortName evidence="9">ALP N-acyltransferase</shortName>
        <ecNumber evidence="9">2.3.1.269</ecNumber>
    </recommendedName>
</protein>
<dbReference type="PROSITE" id="PS50263">
    <property type="entry name" value="CN_HYDROLASE"/>
    <property type="match status" value="1"/>
</dbReference>
<keyword evidence="7 9" id="KW-0472">Membrane</keyword>
<comment type="pathway">
    <text evidence="9">Protein modification; lipoprotein biosynthesis (N-acyl transfer).</text>
</comment>
<accession>G0GD83</accession>
<evidence type="ECO:0000256" key="7">
    <source>
        <dbReference type="ARBA" id="ARBA00023136"/>
    </source>
</evidence>
<keyword evidence="9" id="KW-0997">Cell inner membrane</keyword>
<feature type="transmembrane region" description="Helical" evidence="9">
    <location>
        <begin position="43"/>
        <end position="59"/>
    </location>
</feature>
<comment type="catalytic activity">
    <reaction evidence="9">
        <text>N-terminal S-1,2-diacyl-sn-glyceryl-L-cysteinyl-[lipoprotein] + a glycerophospholipid = N-acyl-S-1,2-diacyl-sn-glyceryl-L-cysteinyl-[lipoprotein] + a 2-acyl-sn-glycero-3-phospholipid + H(+)</text>
        <dbReference type="Rhea" id="RHEA:48228"/>
        <dbReference type="Rhea" id="RHEA-COMP:14681"/>
        <dbReference type="Rhea" id="RHEA-COMP:14684"/>
        <dbReference type="ChEBI" id="CHEBI:15378"/>
        <dbReference type="ChEBI" id="CHEBI:136912"/>
        <dbReference type="ChEBI" id="CHEBI:140656"/>
        <dbReference type="ChEBI" id="CHEBI:140657"/>
        <dbReference type="ChEBI" id="CHEBI:140660"/>
        <dbReference type="EC" id="2.3.1.269"/>
    </reaction>
</comment>
<keyword evidence="5 9" id="KW-0812">Transmembrane</keyword>
<dbReference type="PANTHER" id="PTHR38686:SF1">
    <property type="entry name" value="APOLIPOPROTEIN N-ACYLTRANSFERASE"/>
    <property type="match status" value="1"/>
</dbReference>
<dbReference type="GO" id="GO:0016410">
    <property type="term" value="F:N-acyltransferase activity"/>
    <property type="evidence" value="ECO:0007669"/>
    <property type="project" value="UniProtKB-UniRule"/>
</dbReference>
<dbReference type="Pfam" id="PF20154">
    <property type="entry name" value="LNT_N"/>
    <property type="match status" value="1"/>
</dbReference>
<dbReference type="SUPFAM" id="SSF56317">
    <property type="entry name" value="Carbon-nitrogen hydrolase"/>
    <property type="match status" value="1"/>
</dbReference>
<name>G0GD83_WINT7</name>
<sequence length="537" mass="61292">MSSRMRVWCEGRTGGGRFCLLVVSSILFALSFPNHVVLEGIPLLAYVALVPVFPVVRYGRWFEMPFYGIFYGFLSYALFNYWLAPFHPLAIIIVPVIYATYFLMVFPLLKLADVLFPRRGYLVQTLVWIGYEYLKTTGFLGYAYGIMGYSQYAFLPLIQIADVTGVWGVSLLVVFPSAFLGWGLMHGVHRLREWCARERWVIAGYGLLLLVALVYGLFAPVDYSTAPRWKVALVQHDKDPWKGGLAAYRDGLERLMRLSDEALEEDPRIEAVVWSETAFVPSIYWHLHVGTDPESTALVNRLLTYLDSRDPVVFVFGNDDGRPVKDAQGRMSRVDYNAVYVWKDGELLGPYRKIHLVPFTEHFPYERQLPGIYQWLKNADTHFWEKGSDYTVFDLGKVRLSTLVCFEDTFGYLSREFVRRGAEVLVNLTNDSWSGLPSNAMQHMTISVFRAVENRRSLVRSTNGGITTAISPNGEILASLPPFVQDYLVCEVPVFTGRTTLYTRWGDWFAWFVLSLASLLLAGGLVFRLGRRLLRSR</sequence>
<dbReference type="CDD" id="cd07571">
    <property type="entry name" value="ALP_N-acyl_transferase"/>
    <property type="match status" value="1"/>
</dbReference>
<feature type="transmembrane region" description="Helical" evidence="9">
    <location>
        <begin position="508"/>
        <end position="527"/>
    </location>
</feature>
<dbReference type="InterPro" id="IPR036526">
    <property type="entry name" value="C-N_Hydrolase_sf"/>
</dbReference>